<evidence type="ECO:0000259" key="1">
    <source>
        <dbReference type="Pfam" id="PF00535"/>
    </source>
</evidence>
<evidence type="ECO:0000313" key="2">
    <source>
        <dbReference type="EMBL" id="PPK87992.1"/>
    </source>
</evidence>
<dbReference type="SUPFAM" id="SSF53448">
    <property type="entry name" value="Nucleotide-diphospho-sugar transferases"/>
    <property type="match status" value="1"/>
</dbReference>
<proteinExistence type="predicted"/>
<protein>
    <submittedName>
        <fullName evidence="2">GT2 family glycosyltransferase</fullName>
    </submittedName>
</protein>
<accession>A0A2S6I932</accession>
<dbReference type="InterPro" id="IPR029044">
    <property type="entry name" value="Nucleotide-diphossugar_trans"/>
</dbReference>
<dbReference type="RefSeq" id="WP_170067572.1">
    <property type="nucleotide sequence ID" value="NZ_PTJC01000005.1"/>
</dbReference>
<dbReference type="Pfam" id="PF00535">
    <property type="entry name" value="Glycos_transf_2"/>
    <property type="match status" value="1"/>
</dbReference>
<name>A0A2S6I932_9BACT</name>
<organism evidence="2 3">
    <name type="scientific">Neolewinella xylanilytica</name>
    <dbReference type="NCBI Taxonomy" id="1514080"/>
    <lineage>
        <taxon>Bacteria</taxon>
        <taxon>Pseudomonadati</taxon>
        <taxon>Bacteroidota</taxon>
        <taxon>Saprospiria</taxon>
        <taxon>Saprospirales</taxon>
        <taxon>Lewinellaceae</taxon>
        <taxon>Neolewinella</taxon>
    </lineage>
</organism>
<gene>
    <name evidence="2" type="ORF">CLV84_0954</name>
</gene>
<dbReference type="AlphaFoldDB" id="A0A2S6I932"/>
<feature type="domain" description="Glycosyltransferase 2-like" evidence="1">
    <location>
        <begin position="7"/>
        <end position="165"/>
    </location>
</feature>
<keyword evidence="2" id="KW-0808">Transferase</keyword>
<dbReference type="PANTHER" id="PTHR43179">
    <property type="entry name" value="RHAMNOSYLTRANSFERASE WBBL"/>
    <property type="match status" value="1"/>
</dbReference>
<dbReference type="PANTHER" id="PTHR43179:SF7">
    <property type="entry name" value="RHAMNOSYLTRANSFERASE WBBL"/>
    <property type="match status" value="1"/>
</dbReference>
<dbReference type="GO" id="GO:0016740">
    <property type="term" value="F:transferase activity"/>
    <property type="evidence" value="ECO:0007669"/>
    <property type="project" value="UniProtKB-KW"/>
</dbReference>
<reference evidence="2 3" key="1">
    <citation type="submission" date="2018-02" db="EMBL/GenBank/DDBJ databases">
        <title>Genomic Encyclopedia of Archaeal and Bacterial Type Strains, Phase II (KMG-II): from individual species to whole genera.</title>
        <authorList>
            <person name="Goeker M."/>
        </authorList>
    </citation>
    <scope>NUCLEOTIDE SEQUENCE [LARGE SCALE GENOMIC DNA]</scope>
    <source>
        <strain evidence="2 3">DSM 29526</strain>
    </source>
</reference>
<dbReference type="Proteomes" id="UP000237662">
    <property type="component" value="Unassembled WGS sequence"/>
</dbReference>
<keyword evidence="3" id="KW-1185">Reference proteome</keyword>
<evidence type="ECO:0000313" key="3">
    <source>
        <dbReference type="Proteomes" id="UP000237662"/>
    </source>
</evidence>
<sequence length="302" mass="33299">MARILTIVVTYQAEAWLDTCLGAVSQLGALTDLAVVDNASTDGTRARLKTDFEEGIDHLHLSDRNLGFGKAHNLVFSQPYSQAYDYFFLLNQDAAIGAEDLRRLVAVADEHPSFGILSPLQYAGDGALEPRFASYLPGASIPQDTAVFPVNFVNAALWLVRARVVERIGYFNPVFPHYGEDVNYVTRTQLAGFRVGVVPAARGYHYRTGATVTGRLDHPPYDHWILGLLRVVDPSTSTAVALRQTLGDYAGLCLGLLVRGKVSLAAMHLRYLARLLRHVPEYRTYASLHIDRPDFGGKTIEP</sequence>
<dbReference type="EMBL" id="PTJC01000005">
    <property type="protein sequence ID" value="PPK87992.1"/>
    <property type="molecule type" value="Genomic_DNA"/>
</dbReference>
<comment type="caution">
    <text evidence="2">The sequence shown here is derived from an EMBL/GenBank/DDBJ whole genome shotgun (WGS) entry which is preliminary data.</text>
</comment>
<dbReference type="Gene3D" id="3.90.550.10">
    <property type="entry name" value="Spore Coat Polysaccharide Biosynthesis Protein SpsA, Chain A"/>
    <property type="match status" value="1"/>
</dbReference>
<dbReference type="InterPro" id="IPR001173">
    <property type="entry name" value="Glyco_trans_2-like"/>
</dbReference>